<evidence type="ECO:0000313" key="1">
    <source>
        <dbReference type="EMBL" id="RCH44055.1"/>
    </source>
</evidence>
<organism evidence="1 2">
    <name type="scientific">Blautia obeum</name>
    <dbReference type="NCBI Taxonomy" id="40520"/>
    <lineage>
        <taxon>Bacteria</taxon>
        <taxon>Bacillati</taxon>
        <taxon>Bacillota</taxon>
        <taxon>Clostridia</taxon>
        <taxon>Lachnospirales</taxon>
        <taxon>Lachnospiraceae</taxon>
        <taxon>Blautia</taxon>
    </lineage>
</organism>
<dbReference type="Pfam" id="PF14277">
    <property type="entry name" value="DUF4364"/>
    <property type="match status" value="1"/>
</dbReference>
<reference evidence="1 2" key="1">
    <citation type="submission" date="2018-02" db="EMBL/GenBank/DDBJ databases">
        <title>Complete genome sequencing of Faecalibacterium prausnitzii strains isolated from the human gut.</title>
        <authorList>
            <person name="Fitzgerald B.C."/>
            <person name="Shkoporov A.N."/>
            <person name="Ross P.R."/>
            <person name="Hill C."/>
        </authorList>
    </citation>
    <scope>NUCLEOTIDE SEQUENCE [LARGE SCALE GENOMIC DNA]</scope>
    <source>
        <strain evidence="1 2">APC942/31-1</strain>
    </source>
</reference>
<dbReference type="InterPro" id="IPR036390">
    <property type="entry name" value="WH_DNA-bd_sf"/>
</dbReference>
<gene>
    <name evidence="1" type="ORF">C4886_08670</name>
</gene>
<dbReference type="InterPro" id="IPR025374">
    <property type="entry name" value="DUF4364"/>
</dbReference>
<sequence>MASPFTTYKLIILYMLQNSDGDLTNSQITDFILDRKYTNYFQLQQAVSELVEADLVEMSSQSNRSYYRLTSEGKNTLKYFSKELSSDIKKEVEEYLNSLHCKIEEHLLTPADYYPTKEGSYSVRLRIIESGVSIVDLSINVPNLAAAQSVCESWPYKYQNVYDKIMEELL</sequence>
<accession>A0A367G0B2</accession>
<proteinExistence type="predicted"/>
<dbReference type="EMBL" id="PSQG01000010">
    <property type="protein sequence ID" value="RCH44055.1"/>
    <property type="molecule type" value="Genomic_DNA"/>
</dbReference>
<dbReference type="InterPro" id="IPR036388">
    <property type="entry name" value="WH-like_DNA-bd_sf"/>
</dbReference>
<dbReference type="Gene3D" id="1.10.10.10">
    <property type="entry name" value="Winged helix-like DNA-binding domain superfamily/Winged helix DNA-binding domain"/>
    <property type="match status" value="1"/>
</dbReference>
<evidence type="ECO:0000313" key="2">
    <source>
        <dbReference type="Proteomes" id="UP000253208"/>
    </source>
</evidence>
<dbReference type="RefSeq" id="WP_059086750.1">
    <property type="nucleotide sequence ID" value="NZ_PSQG01000010.1"/>
</dbReference>
<name>A0A367G0B2_9FIRM</name>
<dbReference type="Proteomes" id="UP000253208">
    <property type="component" value="Unassembled WGS sequence"/>
</dbReference>
<protein>
    <submittedName>
        <fullName evidence="1">DUF4364 domain-containing protein</fullName>
    </submittedName>
</protein>
<dbReference type="SUPFAM" id="SSF46785">
    <property type="entry name" value="Winged helix' DNA-binding domain"/>
    <property type="match status" value="1"/>
</dbReference>
<comment type="caution">
    <text evidence="1">The sequence shown here is derived from an EMBL/GenBank/DDBJ whole genome shotgun (WGS) entry which is preliminary data.</text>
</comment>
<dbReference type="AlphaFoldDB" id="A0A367G0B2"/>